<dbReference type="InterPro" id="IPR026213">
    <property type="entry name" value="GRINL1"/>
</dbReference>
<comment type="caution">
    <text evidence="2">The sequence shown here is derived from an EMBL/GenBank/DDBJ whole genome shotgun (WGS) entry which is preliminary data.</text>
</comment>
<reference evidence="2" key="1">
    <citation type="journal article" date="2022" name="IScience">
        <title>Evolution of zygomycete secretomes and the origins of terrestrial fungal ecologies.</title>
        <authorList>
            <person name="Chang Y."/>
            <person name="Wang Y."/>
            <person name="Mondo S."/>
            <person name="Ahrendt S."/>
            <person name="Andreopoulos W."/>
            <person name="Barry K."/>
            <person name="Beard J."/>
            <person name="Benny G.L."/>
            <person name="Blankenship S."/>
            <person name="Bonito G."/>
            <person name="Cuomo C."/>
            <person name="Desiro A."/>
            <person name="Gervers K.A."/>
            <person name="Hundley H."/>
            <person name="Kuo A."/>
            <person name="LaButti K."/>
            <person name="Lang B.F."/>
            <person name="Lipzen A."/>
            <person name="O'Donnell K."/>
            <person name="Pangilinan J."/>
            <person name="Reynolds N."/>
            <person name="Sandor L."/>
            <person name="Smith M.E."/>
            <person name="Tsang A."/>
            <person name="Grigoriev I.V."/>
            <person name="Stajich J.E."/>
            <person name="Spatafora J.W."/>
        </authorList>
    </citation>
    <scope>NUCLEOTIDE SEQUENCE</scope>
    <source>
        <strain evidence="2">RSA 2281</strain>
    </source>
</reference>
<dbReference type="GO" id="GO:0003711">
    <property type="term" value="F:transcription elongation factor activity"/>
    <property type="evidence" value="ECO:0007669"/>
    <property type="project" value="InterPro"/>
</dbReference>
<protein>
    <submittedName>
        <fullName evidence="2">Uncharacterized protein</fullName>
    </submittedName>
</protein>
<proteinExistence type="predicted"/>
<dbReference type="AlphaFoldDB" id="A0AAD5PJU4"/>
<evidence type="ECO:0000313" key="3">
    <source>
        <dbReference type="Proteomes" id="UP001209540"/>
    </source>
</evidence>
<gene>
    <name evidence="2" type="ORF">BDA99DRAFT_532091</name>
</gene>
<sequence>MEGGNTRAIFSEFQKAQKARSVRGAPNNRLLDGMSTSLTRKLDTMSRQELIDLKDRNENLLNNPSLVSTLPDKGTKLKTSIEQINALLQKQDIAKGMSELSINPSPDMRKRSIDQANALANKNRSENSNTSLLASHSKKASTEQHSKTQMMSMDESMKLQEDRQQQVKEEKIRRQLQALKPQKPQTSESLADDLSLSLTRMQLDPETGPHRPQDDDPGYEYDEPDSDDLDSIDEANYDSLYDDDEGFDEESENER</sequence>
<dbReference type="Proteomes" id="UP001209540">
    <property type="component" value="Unassembled WGS sequence"/>
</dbReference>
<name>A0AAD5PJU4_9FUNG</name>
<dbReference type="GO" id="GO:0005634">
    <property type="term" value="C:nucleus"/>
    <property type="evidence" value="ECO:0007669"/>
    <property type="project" value="InterPro"/>
</dbReference>
<evidence type="ECO:0000313" key="2">
    <source>
        <dbReference type="EMBL" id="KAI9277006.1"/>
    </source>
</evidence>
<reference evidence="2" key="2">
    <citation type="submission" date="2023-02" db="EMBL/GenBank/DDBJ databases">
        <authorList>
            <consortium name="DOE Joint Genome Institute"/>
            <person name="Mondo S.J."/>
            <person name="Chang Y."/>
            <person name="Wang Y."/>
            <person name="Ahrendt S."/>
            <person name="Andreopoulos W."/>
            <person name="Barry K."/>
            <person name="Beard J."/>
            <person name="Benny G.L."/>
            <person name="Blankenship S."/>
            <person name="Bonito G."/>
            <person name="Cuomo C."/>
            <person name="Desiro A."/>
            <person name="Gervers K.A."/>
            <person name="Hundley H."/>
            <person name="Kuo A."/>
            <person name="LaButti K."/>
            <person name="Lang B.F."/>
            <person name="Lipzen A."/>
            <person name="O'Donnell K."/>
            <person name="Pangilinan J."/>
            <person name="Reynolds N."/>
            <person name="Sandor L."/>
            <person name="Smith M.W."/>
            <person name="Tsang A."/>
            <person name="Grigoriev I.V."/>
            <person name="Stajich J.E."/>
            <person name="Spatafora J.W."/>
        </authorList>
    </citation>
    <scope>NUCLEOTIDE SEQUENCE</scope>
    <source>
        <strain evidence="2">RSA 2281</strain>
    </source>
</reference>
<feature type="compositionally biased region" description="Acidic residues" evidence="1">
    <location>
        <begin position="215"/>
        <end position="255"/>
    </location>
</feature>
<feature type="compositionally biased region" description="Basic and acidic residues" evidence="1">
    <location>
        <begin position="155"/>
        <end position="169"/>
    </location>
</feature>
<organism evidence="2 3">
    <name type="scientific">Phascolomyces articulosus</name>
    <dbReference type="NCBI Taxonomy" id="60185"/>
    <lineage>
        <taxon>Eukaryota</taxon>
        <taxon>Fungi</taxon>
        <taxon>Fungi incertae sedis</taxon>
        <taxon>Mucoromycota</taxon>
        <taxon>Mucoromycotina</taxon>
        <taxon>Mucoromycetes</taxon>
        <taxon>Mucorales</taxon>
        <taxon>Lichtheimiaceae</taxon>
        <taxon>Phascolomyces</taxon>
    </lineage>
</organism>
<keyword evidence="3" id="KW-1185">Reference proteome</keyword>
<dbReference type="EMBL" id="JAIXMP010000002">
    <property type="protein sequence ID" value="KAI9277006.1"/>
    <property type="molecule type" value="Genomic_DNA"/>
</dbReference>
<accession>A0AAD5PJU4</accession>
<feature type="compositionally biased region" description="Polar residues" evidence="1">
    <location>
        <begin position="120"/>
        <end position="134"/>
    </location>
</feature>
<feature type="region of interest" description="Disordered" evidence="1">
    <location>
        <begin position="202"/>
        <end position="255"/>
    </location>
</feature>
<dbReference type="GO" id="GO:0006368">
    <property type="term" value="P:transcription elongation by RNA polymerase II"/>
    <property type="evidence" value="ECO:0007669"/>
    <property type="project" value="InterPro"/>
</dbReference>
<evidence type="ECO:0000256" key="1">
    <source>
        <dbReference type="SAM" id="MobiDB-lite"/>
    </source>
</evidence>
<feature type="region of interest" description="Disordered" evidence="1">
    <location>
        <begin position="120"/>
        <end position="169"/>
    </location>
</feature>
<dbReference type="Pfam" id="PF15328">
    <property type="entry name" value="GCOM2"/>
    <property type="match status" value="1"/>
</dbReference>
<feature type="region of interest" description="Disordered" evidence="1">
    <location>
        <begin position="16"/>
        <end position="36"/>
    </location>
</feature>